<dbReference type="Gene3D" id="1.10.10.60">
    <property type="entry name" value="Homeodomain-like"/>
    <property type="match status" value="1"/>
</dbReference>
<dbReference type="PROSITE" id="PS50071">
    <property type="entry name" value="HOMEOBOX_2"/>
    <property type="match status" value="1"/>
</dbReference>
<dbReference type="EMBL" id="JNBR01000036">
    <property type="protein sequence ID" value="OQR99886.1"/>
    <property type="molecule type" value="Genomic_DNA"/>
</dbReference>
<proteinExistence type="predicted"/>
<dbReference type="AlphaFoldDB" id="A0A1V9ZPI1"/>
<keyword evidence="3 4" id="KW-0539">Nucleus</keyword>
<dbReference type="InterPro" id="IPR001356">
    <property type="entry name" value="HD"/>
</dbReference>
<sequence>MALSTPHIVSLGMFSYWPTALQKTATADTERVSVPETLYQRLVQKDRREERAFGFIRESYRAWRIAAMEARKTVQKPSPAPVETHSLSHMHDISIMPEDNAAMLFTPMSYNVQAEPLLESPPTTEVNMAGLTHAPSKKRKFRKCGSSDATKVLRDWLFDPHNQEHPYPSEKEKKLLSDESGLTIKQIGIWFRNARQRLCQPSQSKMTIHPEQASTFMDRVSLRIDETTPLRRGAWSPDENQYAQRLIELFTAGHMPILEGTPLRSFLAMALHCHTMRISKKFVRDSSVGKITFRRDRHFNAHGGVFDGIVCELMTLKSRVLENRPSSTSASLGKLSHDEAALQVRAWLRDDPQLPPPPVAPVKTEVPPPPLDDAMENDMLDAFEFDLLGATFGPYEIDPTVAALLSP</sequence>
<evidence type="ECO:0000256" key="4">
    <source>
        <dbReference type="PROSITE-ProRule" id="PRU00108"/>
    </source>
</evidence>
<evidence type="ECO:0000313" key="7">
    <source>
        <dbReference type="Proteomes" id="UP000243579"/>
    </source>
</evidence>
<name>A0A1V9ZPI1_ACHHY</name>
<dbReference type="GO" id="GO:0006355">
    <property type="term" value="P:regulation of DNA-templated transcription"/>
    <property type="evidence" value="ECO:0007669"/>
    <property type="project" value="InterPro"/>
</dbReference>
<evidence type="ECO:0000256" key="1">
    <source>
        <dbReference type="ARBA" id="ARBA00023125"/>
    </source>
</evidence>
<dbReference type="InterPro" id="IPR008422">
    <property type="entry name" value="KN_HD"/>
</dbReference>
<protein>
    <recommendedName>
        <fullName evidence="5">Homeobox domain-containing protein</fullName>
    </recommendedName>
</protein>
<dbReference type="Proteomes" id="UP000243579">
    <property type="component" value="Unassembled WGS sequence"/>
</dbReference>
<gene>
    <name evidence="6" type="ORF">ACHHYP_03984</name>
</gene>
<feature type="DNA-binding region" description="Homeobox" evidence="4">
    <location>
        <begin position="138"/>
        <end position="202"/>
    </location>
</feature>
<dbReference type="InterPro" id="IPR009057">
    <property type="entry name" value="Homeodomain-like_sf"/>
</dbReference>
<evidence type="ECO:0000259" key="5">
    <source>
        <dbReference type="PROSITE" id="PS50071"/>
    </source>
</evidence>
<feature type="domain" description="Homeobox" evidence="5">
    <location>
        <begin position="136"/>
        <end position="201"/>
    </location>
</feature>
<keyword evidence="1 4" id="KW-0238">DNA-binding</keyword>
<dbReference type="GO" id="GO:0003677">
    <property type="term" value="F:DNA binding"/>
    <property type="evidence" value="ECO:0007669"/>
    <property type="project" value="UniProtKB-UniRule"/>
</dbReference>
<dbReference type="STRING" id="1202772.A0A1V9ZPI1"/>
<keyword evidence="7" id="KW-1185">Reference proteome</keyword>
<dbReference type="CDD" id="cd00086">
    <property type="entry name" value="homeodomain"/>
    <property type="match status" value="1"/>
</dbReference>
<comment type="caution">
    <text evidence="6">The sequence shown here is derived from an EMBL/GenBank/DDBJ whole genome shotgun (WGS) entry which is preliminary data.</text>
</comment>
<dbReference type="GO" id="GO:0005634">
    <property type="term" value="C:nucleus"/>
    <property type="evidence" value="ECO:0007669"/>
    <property type="project" value="UniProtKB-SubCell"/>
</dbReference>
<dbReference type="OrthoDB" id="10056939at2759"/>
<dbReference type="PANTHER" id="PTHR35213:SF3">
    <property type="entry name" value="MYB-LIKE DOMAIN-CONTAINING PROTEIN"/>
    <property type="match status" value="1"/>
</dbReference>
<keyword evidence="2 4" id="KW-0371">Homeobox</keyword>
<evidence type="ECO:0000313" key="6">
    <source>
        <dbReference type="EMBL" id="OQR99886.1"/>
    </source>
</evidence>
<accession>A0A1V9ZPI1</accession>
<evidence type="ECO:0000256" key="2">
    <source>
        <dbReference type="ARBA" id="ARBA00023155"/>
    </source>
</evidence>
<dbReference type="Pfam" id="PF05920">
    <property type="entry name" value="Homeobox_KN"/>
    <property type="match status" value="1"/>
</dbReference>
<evidence type="ECO:0000256" key="3">
    <source>
        <dbReference type="ARBA" id="ARBA00023242"/>
    </source>
</evidence>
<reference evidence="6 7" key="1">
    <citation type="journal article" date="2014" name="Genome Biol. Evol.">
        <title>The secreted proteins of Achlya hypogyna and Thraustotheca clavata identify the ancestral oomycete secretome and reveal gene acquisitions by horizontal gene transfer.</title>
        <authorList>
            <person name="Misner I."/>
            <person name="Blouin N."/>
            <person name="Leonard G."/>
            <person name="Richards T.A."/>
            <person name="Lane C.E."/>
        </authorList>
    </citation>
    <scope>NUCLEOTIDE SEQUENCE [LARGE SCALE GENOMIC DNA]</scope>
    <source>
        <strain evidence="6 7">ATCC 48635</strain>
    </source>
</reference>
<dbReference type="SUPFAM" id="SSF46689">
    <property type="entry name" value="Homeodomain-like"/>
    <property type="match status" value="1"/>
</dbReference>
<organism evidence="6 7">
    <name type="scientific">Achlya hypogyna</name>
    <name type="common">Oomycete</name>
    <name type="synonym">Protoachlya hypogyna</name>
    <dbReference type="NCBI Taxonomy" id="1202772"/>
    <lineage>
        <taxon>Eukaryota</taxon>
        <taxon>Sar</taxon>
        <taxon>Stramenopiles</taxon>
        <taxon>Oomycota</taxon>
        <taxon>Saprolegniomycetes</taxon>
        <taxon>Saprolegniales</taxon>
        <taxon>Achlyaceae</taxon>
        <taxon>Achlya</taxon>
    </lineage>
</organism>
<dbReference type="PANTHER" id="PTHR35213">
    <property type="entry name" value="RING-TYPE DOMAIN-CONTAINING PROTEIN-RELATED"/>
    <property type="match status" value="1"/>
</dbReference>
<dbReference type="SMART" id="SM00389">
    <property type="entry name" value="HOX"/>
    <property type="match status" value="1"/>
</dbReference>
<comment type="subcellular location">
    <subcellularLocation>
        <location evidence="4">Nucleus</location>
    </subcellularLocation>
</comment>